<evidence type="ECO:0000256" key="1">
    <source>
        <dbReference type="ARBA" id="ARBA00022512"/>
    </source>
</evidence>
<feature type="compositionally biased region" description="Polar residues" evidence="5">
    <location>
        <begin position="1159"/>
        <end position="1171"/>
    </location>
</feature>
<feature type="compositionally biased region" description="Polar residues" evidence="5">
    <location>
        <begin position="859"/>
        <end position="871"/>
    </location>
</feature>
<dbReference type="Pfam" id="PF19076">
    <property type="entry name" value="CshA_repeat"/>
    <property type="match status" value="15"/>
</dbReference>
<keyword evidence="6" id="KW-0472">Membrane</keyword>
<evidence type="ECO:0000259" key="8">
    <source>
        <dbReference type="PROSITE" id="PS50847"/>
    </source>
</evidence>
<feature type="compositionally biased region" description="Polar residues" evidence="5">
    <location>
        <begin position="552"/>
        <end position="570"/>
    </location>
</feature>
<dbReference type="Proteomes" id="UP001199642">
    <property type="component" value="Chromosome"/>
</dbReference>
<dbReference type="InterPro" id="IPR019931">
    <property type="entry name" value="LPXTG_anchor"/>
</dbReference>
<evidence type="ECO:0000256" key="4">
    <source>
        <dbReference type="ARBA" id="ARBA00023088"/>
    </source>
</evidence>
<dbReference type="NCBIfam" id="TIGR01167">
    <property type="entry name" value="LPXTG_anchor"/>
    <property type="match status" value="1"/>
</dbReference>
<evidence type="ECO:0000256" key="3">
    <source>
        <dbReference type="ARBA" id="ARBA00022729"/>
    </source>
</evidence>
<gene>
    <name evidence="9" type="ORF">K8F61_10645</name>
</gene>
<feature type="region of interest" description="Disordered" evidence="5">
    <location>
        <begin position="1150"/>
        <end position="1176"/>
    </location>
</feature>
<evidence type="ECO:0000256" key="2">
    <source>
        <dbReference type="ARBA" id="ARBA00022525"/>
    </source>
</evidence>
<dbReference type="NCBIfam" id="NF012211">
    <property type="entry name" value="tand_rpt_95"/>
    <property type="match status" value="5"/>
</dbReference>
<feature type="compositionally biased region" description="Basic and acidic residues" evidence="5">
    <location>
        <begin position="1629"/>
        <end position="1640"/>
    </location>
</feature>
<feature type="region of interest" description="Disordered" evidence="5">
    <location>
        <begin position="552"/>
        <end position="573"/>
    </location>
</feature>
<keyword evidence="4" id="KW-0572">Peptidoglycan-anchor</keyword>
<keyword evidence="2" id="KW-0964">Secreted</keyword>
<evidence type="ECO:0000256" key="7">
    <source>
        <dbReference type="SAM" id="SignalP"/>
    </source>
</evidence>
<feature type="signal peptide" evidence="7">
    <location>
        <begin position="1"/>
        <end position="27"/>
    </location>
</feature>
<dbReference type="PROSITE" id="PS50847">
    <property type="entry name" value="GRAM_POS_ANCHORING"/>
    <property type="match status" value="1"/>
</dbReference>
<keyword evidence="1" id="KW-0134">Cell wall</keyword>
<proteinExistence type="predicted"/>
<evidence type="ECO:0000313" key="9">
    <source>
        <dbReference type="EMBL" id="UGS25158.1"/>
    </source>
</evidence>
<name>A0ABY3RMS1_9MICO</name>
<feature type="region of interest" description="Disordered" evidence="5">
    <location>
        <begin position="1530"/>
        <end position="1568"/>
    </location>
</feature>
<keyword evidence="6" id="KW-1133">Transmembrane helix</keyword>
<organism evidence="9 10">
    <name type="scientific">Microbacterium resistens</name>
    <dbReference type="NCBI Taxonomy" id="156977"/>
    <lineage>
        <taxon>Bacteria</taxon>
        <taxon>Bacillati</taxon>
        <taxon>Actinomycetota</taxon>
        <taxon>Actinomycetes</taxon>
        <taxon>Micrococcales</taxon>
        <taxon>Microbacteriaceae</taxon>
        <taxon>Microbacterium</taxon>
    </lineage>
</organism>
<dbReference type="InterPro" id="IPR057693">
    <property type="entry name" value="DUF7933"/>
</dbReference>
<evidence type="ECO:0000313" key="10">
    <source>
        <dbReference type="Proteomes" id="UP001199642"/>
    </source>
</evidence>
<protein>
    <submittedName>
        <fullName evidence="9">Tandem-95 repeat protein</fullName>
    </submittedName>
</protein>
<dbReference type="Pfam" id="PF25564">
    <property type="entry name" value="DUF7933"/>
    <property type="match status" value="1"/>
</dbReference>
<feature type="transmembrane region" description="Helical" evidence="6">
    <location>
        <begin position="1970"/>
        <end position="1990"/>
    </location>
</feature>
<feature type="chain" id="PRO_5047468776" evidence="7">
    <location>
        <begin position="28"/>
        <end position="1996"/>
    </location>
</feature>
<keyword evidence="3 7" id="KW-0732">Signal</keyword>
<feature type="compositionally biased region" description="Polar residues" evidence="5">
    <location>
        <begin position="400"/>
        <end position="422"/>
    </location>
</feature>
<sequence>MRRPIAIAGTVLLAVGGLALTPQLALAAPGSPGVPSDPYVIGHEDFENGTGATATRIADYVNAGGAGYSTDEFWGRQSQCNGVILQYENTQFPSGFCQGFSDRNRDRVTQVNVRRLADVLGQVGAGVQGSQDRNTPVNGSTAETRQNSAVAEWTFWENGNPNETVLLSDPFTLPVAQGQRYYSISIDVAEVSCDYQGGQNNSRLDAFLHYGDGSVIAMNKEPIRACTDPDVAYYTSPDLPGGWDSGGAYVAAGRFYSDSAVLLSPEDFQNVQVQVKNRIGAASGNDFAIDNLILLDATPQLDKSFSPETVKPGEPATLTFTVTNSSDLAEKNGWSFTDALDEGLVVADEPNIGGTCQADVNAAPGSSEIVIADGVLDFMAESCTITVDVIAQDQAERSKTYSNGPGNVTQNGLNPPGDSTLTVEDEAPAATDDESRGNPQGEPVTVNPRANDAGALDPSTVNITDPATGEPTKRLEVPGEGVWVVNDDGTITFTPEDGFTGNPTSIAYTVEDEYGEQTGANIIVTYVPEAQDDEDLDNPPGMPVTVDVLANDSDNLDPSTVNITDPNTGEPTKELVVPGEGVWVVNDDGSITFTPEEGFPGNPTPIDYTVSDTDGNEVGANVVVTYLPVANDDESLDNEPGTPVTLDVLENDSPDLDPSTLNITDPATGQPTKRLAVPGEGVWTVNDDGTITFTPEEGFDGEPTPIAYTVGDADGNETGANVRVGYLPAAEDDEDLDNEPGTPVTLAVLGNDTDDLDPSTVNITDPNTGEPTKRLVVPGEGVWVVNDDGSITFTPEEGFPGDPTRIAYTVSDTDGNETGANVVVTYLPVANDDESRGNEPGTPVTVNVLENDSEDLDPSTLNITDPATGQPTKRLAVPGEGVWTVNDDGTITFTPEDGFVGDPTPIGYTVEDADGNETGADVVVTYLPAAQDDEDLDNEPGTPVTVDVLANDSDNLDPSTVNITNPATGEPTKRLVVPGEGVWVVNADGTITFTPEDGFTGNPTPIAYTVEDNDGNEVGANVVVTYLPEAADDESLNNPRGATVTVPVLDNDSDNLDPSTVNITDPDGNPVKALEVPGEGVWTVNDDGSITFTPEDGFAGDPTPITYTAEDASGNQVDAQVIVTYVDPEAKDDESKGNEPGQPVTIPILENDEGDLDPSTLNITDPTTGEPTTRLEVPGEGVWTVNDDGTVTFTPEEGFSGDPTPIAYTVEDTEGNETGANVIVTYLPEAVDDASRNNPQGSTVTVPVLDNDSDNVDPSTVNITDPDGKPVKELVVPGEGVWTVNDDGTITFAPEDGFTGNPTPIAYTVEDEEGNEVGAEVIVTYVPEAADDESRDNARGATVTVPVLDNDSDNLDPSTVNITDPSTGEPVKELAVPGEGVWTVNEDGSITFTPEEGFAGDPTPIRYSVQDRDGNTVDAQVIVTYVDPVAQNDESKGNTPGQPVTVPVLDNDGGALDPSTLNITDPDGNPVKELVVPGEGTWTVNEDGSITFTPEPGFSGNPTPIGYTVEDTEGNPTGATLVVTYLPEAADDESRNNPRGEAVTVPVLDNDSDNVDPSTVNITDPDGNPVKELVVPGEGTWTVNEDGSITFTPEPGFEGDPTPIAYTVEDADGNQVGAEVIVTYLDPDADPRGRDDRSDGNRIGQPVTVPVLGNDDGALDPSTLNITDPDGKPVKELVVPGEGTWTVNDNGSITFTPEPGYTGNPTPIQYTVEDQDGRETGGKVTVTYLPEAYDDASLNNPCRAATTAADGTLVAQAAGATTCGPVTVDVLGNDSDNVDPSTVNITDPDGNPVKELVVPGEGTWAVNPDGSITFTPEEGFSGNPTPIRYTVKDPFGNEVGAEVVITYVHDPEAPEPPRAHDDVSRDNPWGPVIVSPLENDEGEFDVPSLELVGPDGTGTKELTVPGEGVWIVNPDGTVRFIPAPGAPQCPTPVAYRVTDVNGNQTGATISICFVDRPGGSLPVTGLGAEVGIAGLAGLALLALGGGAYLIRRRQTL</sequence>
<feature type="region of interest" description="Disordered" evidence="5">
    <location>
        <begin position="398"/>
        <end position="474"/>
    </location>
</feature>
<keyword evidence="10" id="KW-1185">Reference proteome</keyword>
<evidence type="ECO:0000256" key="6">
    <source>
        <dbReference type="SAM" id="Phobius"/>
    </source>
</evidence>
<reference evidence="9 10" key="1">
    <citation type="submission" date="2023-01" db="EMBL/GenBank/DDBJ databases">
        <title>Characterization of estradiol degrading bacteria Microbacterium sp. MZT7 and reveal degrading genes through genome analysis.</title>
        <authorList>
            <person name="Hao P."/>
            <person name="Gao Y."/>
        </authorList>
    </citation>
    <scope>NUCLEOTIDE SEQUENCE [LARGE SCALE GENOMIC DNA]</scope>
    <source>
        <strain evidence="9 10">MZT7</strain>
    </source>
</reference>
<dbReference type="Gene3D" id="2.60.40.3440">
    <property type="match status" value="5"/>
</dbReference>
<dbReference type="RefSeq" id="WP_231818979.1">
    <property type="nucleotide sequence ID" value="NZ_CP082781.1"/>
</dbReference>
<dbReference type="NCBIfam" id="TIGR04225">
    <property type="entry name" value="CshA_fibril_rpt"/>
    <property type="match status" value="14"/>
</dbReference>
<evidence type="ECO:0000256" key="5">
    <source>
        <dbReference type="SAM" id="MobiDB-lite"/>
    </source>
</evidence>
<feature type="region of interest" description="Disordered" evidence="5">
    <location>
        <begin position="1626"/>
        <end position="1646"/>
    </location>
</feature>
<keyword evidence="6" id="KW-0812">Transmembrane</keyword>
<dbReference type="EMBL" id="CP082781">
    <property type="protein sequence ID" value="UGS25158.1"/>
    <property type="molecule type" value="Genomic_DNA"/>
</dbReference>
<feature type="domain" description="Gram-positive cocci surface proteins LPxTG" evidence="8">
    <location>
        <begin position="1961"/>
        <end position="1996"/>
    </location>
</feature>
<dbReference type="InterPro" id="IPR026395">
    <property type="entry name" value="CshA_fibril"/>
</dbReference>
<dbReference type="Gene3D" id="2.60.40.2810">
    <property type="match status" value="1"/>
</dbReference>
<feature type="region of interest" description="Disordered" evidence="5">
    <location>
        <begin position="852"/>
        <end position="872"/>
    </location>
</feature>
<accession>A0ABY3RMS1</accession>